<feature type="compositionally biased region" description="Basic and acidic residues" evidence="10">
    <location>
        <begin position="238"/>
        <end position="249"/>
    </location>
</feature>
<keyword evidence="5" id="KW-0443">Lipid metabolism</keyword>
<dbReference type="InterPro" id="IPR011993">
    <property type="entry name" value="PH-like_dom_sf"/>
</dbReference>
<evidence type="ECO:0000256" key="5">
    <source>
        <dbReference type="ARBA" id="ARBA00023098"/>
    </source>
</evidence>
<keyword evidence="2" id="KW-0963">Cytoplasm</keyword>
<dbReference type="PROSITE" id="PS01179">
    <property type="entry name" value="PID"/>
    <property type="match status" value="1"/>
</dbReference>
<dbReference type="GO" id="GO:0008203">
    <property type="term" value="P:cholesterol metabolic process"/>
    <property type="evidence" value="ECO:0007669"/>
    <property type="project" value="UniProtKB-KW"/>
</dbReference>
<dbReference type="AlphaFoldDB" id="A0A8C0A885"/>
<evidence type="ECO:0000256" key="6">
    <source>
        <dbReference type="ARBA" id="ARBA00023166"/>
    </source>
</evidence>
<evidence type="ECO:0000256" key="4">
    <source>
        <dbReference type="ARBA" id="ARBA00022583"/>
    </source>
</evidence>
<proteinExistence type="predicted"/>
<keyword evidence="3" id="KW-0153">Cholesterol metabolism</keyword>
<evidence type="ECO:0000256" key="8">
    <source>
        <dbReference type="ARBA" id="ARBA00059053"/>
    </source>
</evidence>
<evidence type="ECO:0000256" key="3">
    <source>
        <dbReference type="ARBA" id="ARBA00022548"/>
    </source>
</evidence>
<dbReference type="Proteomes" id="UP000694520">
    <property type="component" value="Chromosome 2"/>
</dbReference>
<dbReference type="Gene3D" id="2.30.29.30">
    <property type="entry name" value="Pleckstrin-homology domain (PH domain)/Phosphotyrosine-binding domain (PTB)"/>
    <property type="match status" value="1"/>
</dbReference>
<feature type="region of interest" description="Disordered" evidence="10">
    <location>
        <begin position="190"/>
        <end position="249"/>
    </location>
</feature>
<comment type="function">
    <text evidence="8">Adapter protein (clathrin-associated sorting protein (CLASP)) required for efficient endocytosis of the LDL receptor (LDLR) in polarized cells such as hepatocytes and lymphocytes, but not in non-polarized cells (fibroblasts). May be required for LDL binding and internalization but not for receptor clustering in coated pits. May facilitate the endocytosis of LDLR and LDLR-LDL complexes from coated pits by stabilizing the interaction between the receptor and the structural components of the pits. May also be involved in the internalization of other LDLR family members. Binds to phosphoinositides, which regulate clathrin bud assembly at the cell surface. Required for trafficking of LRP2 to the endocytic recycling compartment which is necessary for LRP2 proteolysis, releasing a tail fragment which translocates to the nucleus and mediates transcriptional repression.</text>
</comment>
<dbReference type="GeneTree" id="ENSGT00940000157118"/>
<dbReference type="SUPFAM" id="SSF50729">
    <property type="entry name" value="PH domain-like"/>
    <property type="match status" value="1"/>
</dbReference>
<reference evidence="12" key="3">
    <citation type="submission" date="2025-09" db="UniProtKB">
        <authorList>
            <consortium name="Ensembl"/>
        </authorList>
    </citation>
    <scope>IDENTIFICATION</scope>
</reference>
<dbReference type="InterPro" id="IPR051133">
    <property type="entry name" value="Adapter_Engulfment-Domain"/>
</dbReference>
<dbReference type="GO" id="GO:0006897">
    <property type="term" value="P:endocytosis"/>
    <property type="evidence" value="ECO:0007669"/>
    <property type="project" value="UniProtKB-KW"/>
</dbReference>
<evidence type="ECO:0000313" key="13">
    <source>
        <dbReference type="Proteomes" id="UP000694520"/>
    </source>
</evidence>
<evidence type="ECO:0000259" key="11">
    <source>
        <dbReference type="PROSITE" id="PS01179"/>
    </source>
</evidence>
<dbReference type="InterPro" id="IPR006020">
    <property type="entry name" value="PTB/PI_dom"/>
</dbReference>
<feature type="domain" description="PID" evidence="11">
    <location>
        <begin position="3"/>
        <end position="105"/>
    </location>
</feature>
<evidence type="ECO:0000313" key="12">
    <source>
        <dbReference type="Ensembl" id="ENSBGRP00000013039.1"/>
    </source>
</evidence>
<keyword evidence="6" id="KW-1207">Sterol metabolism</keyword>
<accession>A0A8C0A885</accession>
<dbReference type="PANTHER" id="PTHR11232">
    <property type="entry name" value="PHOSPHOTYROSINE INTERACTION DOMAIN-CONTAINING FAMILY MEMBER"/>
    <property type="match status" value="1"/>
</dbReference>
<evidence type="ECO:0000256" key="2">
    <source>
        <dbReference type="ARBA" id="ARBA00022490"/>
    </source>
</evidence>
<protein>
    <recommendedName>
        <fullName evidence="9">Low density lipoprotein receptor adapter protein 1</fullName>
    </recommendedName>
</protein>
<dbReference type="Ensembl" id="ENSBGRT00000015046.1">
    <property type="protein sequence ID" value="ENSBGRP00000013039.1"/>
    <property type="gene ID" value="ENSBGRG00000008061.1"/>
</dbReference>
<evidence type="ECO:0000256" key="7">
    <source>
        <dbReference type="ARBA" id="ARBA00023221"/>
    </source>
</evidence>
<dbReference type="SMART" id="SM00462">
    <property type="entry name" value="PTB"/>
    <property type="match status" value="1"/>
</dbReference>
<evidence type="ECO:0000256" key="1">
    <source>
        <dbReference type="ARBA" id="ARBA00004496"/>
    </source>
</evidence>
<dbReference type="PANTHER" id="PTHR11232:SF35">
    <property type="entry name" value="LOW DENSITY LIPOPROTEIN RECEPTOR ADAPTER PROTEIN 1"/>
    <property type="match status" value="1"/>
</dbReference>
<evidence type="ECO:0000256" key="10">
    <source>
        <dbReference type="SAM" id="MobiDB-lite"/>
    </source>
</evidence>
<dbReference type="CDD" id="cd13159">
    <property type="entry name" value="PTB_LDLRAP-mammal-like"/>
    <property type="match status" value="1"/>
</dbReference>
<comment type="subcellular location">
    <subcellularLocation>
        <location evidence="1">Cytoplasm</location>
    </subcellularLocation>
</comment>
<organism evidence="12 13">
    <name type="scientific">Bos mutus grunniens</name>
    <name type="common">Wild yak</name>
    <name type="synonym">Bos grunniens</name>
    <dbReference type="NCBI Taxonomy" id="30521"/>
    <lineage>
        <taxon>Eukaryota</taxon>
        <taxon>Metazoa</taxon>
        <taxon>Chordata</taxon>
        <taxon>Craniata</taxon>
        <taxon>Vertebrata</taxon>
        <taxon>Euteleostomi</taxon>
        <taxon>Mammalia</taxon>
        <taxon>Eutheria</taxon>
        <taxon>Laurasiatheria</taxon>
        <taxon>Artiodactyla</taxon>
        <taxon>Ruminantia</taxon>
        <taxon>Pecora</taxon>
        <taxon>Bovidae</taxon>
        <taxon>Bovinae</taxon>
        <taxon>Bos</taxon>
    </lineage>
</organism>
<sequence>MLFSLKYLGMTLVEQPKGEELSAAAVKRIVATAKASGKKLQKVTLKVSPRGIILTDNITNQLIENVSIYRISYCTADKMHDKVFAYIAQSQHNENLECHAFLCTKRKMAPRRDSPAQGSVNRPSDTRAVPLWLSRPQPRPDFQCVMASWSGRVGDPETLRAERMWLTRRRQKVKWVPRFLHPCCRQVPPQTHAAPCPGQSSVPGPGDPGEGGHREESQESVTGTQGAWFSGGGHCHAGGHEDFSEKETF</sequence>
<keyword evidence="7" id="KW-0753">Steroid metabolism</keyword>
<evidence type="ECO:0000256" key="9">
    <source>
        <dbReference type="ARBA" id="ARBA00067177"/>
    </source>
</evidence>
<name>A0A8C0A885_BOSMU</name>
<dbReference type="FunFam" id="2.30.29.30:FF:000137">
    <property type="entry name" value="Low density lipoprotein receptor adapter protein 1"/>
    <property type="match status" value="1"/>
</dbReference>
<reference evidence="12" key="2">
    <citation type="submission" date="2025-08" db="UniProtKB">
        <authorList>
            <consortium name="Ensembl"/>
        </authorList>
    </citation>
    <scope>IDENTIFICATION</scope>
</reference>
<keyword evidence="4" id="KW-0254">Endocytosis</keyword>
<dbReference type="Pfam" id="PF00640">
    <property type="entry name" value="PID"/>
    <property type="match status" value="1"/>
</dbReference>
<dbReference type="GO" id="GO:0005769">
    <property type="term" value="C:early endosome"/>
    <property type="evidence" value="ECO:0007669"/>
    <property type="project" value="TreeGrafter"/>
</dbReference>
<keyword evidence="13" id="KW-1185">Reference proteome</keyword>
<gene>
    <name evidence="12" type="primary">LDLRAP1</name>
</gene>
<reference evidence="12" key="1">
    <citation type="submission" date="2019-05" db="EMBL/GenBank/DDBJ databases">
        <authorList>
            <person name="Zhang S."/>
            <person name="Liu J."/>
        </authorList>
    </citation>
    <scope>NUCLEOTIDE SEQUENCE [LARGE SCALE GENOMIC DNA]</scope>
</reference>